<name>A0A9P5XG40_9AGAR</name>
<dbReference type="Proteomes" id="UP000807342">
    <property type="component" value="Unassembled WGS sequence"/>
</dbReference>
<gene>
    <name evidence="2" type="ORF">P691DRAFT_812157</name>
</gene>
<proteinExistence type="predicted"/>
<keyword evidence="3" id="KW-1185">Reference proteome</keyword>
<dbReference type="EMBL" id="MU151126">
    <property type="protein sequence ID" value="KAF9449592.1"/>
    <property type="molecule type" value="Genomic_DNA"/>
</dbReference>
<evidence type="ECO:0000256" key="1">
    <source>
        <dbReference type="SAM" id="SignalP"/>
    </source>
</evidence>
<accession>A0A9P5XG40</accession>
<dbReference type="AlphaFoldDB" id="A0A9P5XG40"/>
<protein>
    <recommendedName>
        <fullName evidence="4">Secreted protein</fullName>
    </recommendedName>
</protein>
<comment type="caution">
    <text evidence="2">The sequence shown here is derived from an EMBL/GenBank/DDBJ whole genome shotgun (WGS) entry which is preliminary data.</text>
</comment>
<evidence type="ECO:0000313" key="2">
    <source>
        <dbReference type="EMBL" id="KAF9449592.1"/>
    </source>
</evidence>
<keyword evidence="1" id="KW-0732">Signal</keyword>
<evidence type="ECO:0000313" key="3">
    <source>
        <dbReference type="Proteomes" id="UP000807342"/>
    </source>
</evidence>
<reference evidence="2" key="1">
    <citation type="submission" date="2020-11" db="EMBL/GenBank/DDBJ databases">
        <authorList>
            <consortium name="DOE Joint Genome Institute"/>
            <person name="Ahrendt S."/>
            <person name="Riley R."/>
            <person name="Andreopoulos W."/>
            <person name="Labutti K."/>
            <person name="Pangilinan J."/>
            <person name="Ruiz-Duenas F.J."/>
            <person name="Barrasa J.M."/>
            <person name="Sanchez-Garcia M."/>
            <person name="Camarero S."/>
            <person name="Miyauchi S."/>
            <person name="Serrano A."/>
            <person name="Linde D."/>
            <person name="Babiker R."/>
            <person name="Drula E."/>
            <person name="Ayuso-Fernandez I."/>
            <person name="Pacheco R."/>
            <person name="Padilla G."/>
            <person name="Ferreira P."/>
            <person name="Barriuso J."/>
            <person name="Kellner H."/>
            <person name="Castanera R."/>
            <person name="Alfaro M."/>
            <person name="Ramirez L."/>
            <person name="Pisabarro A.G."/>
            <person name="Kuo A."/>
            <person name="Tritt A."/>
            <person name="Lipzen A."/>
            <person name="He G."/>
            <person name="Yan M."/>
            <person name="Ng V."/>
            <person name="Cullen D."/>
            <person name="Martin F."/>
            <person name="Rosso M.-N."/>
            <person name="Henrissat B."/>
            <person name="Hibbett D."/>
            <person name="Martinez A.T."/>
            <person name="Grigoriev I.V."/>
        </authorList>
    </citation>
    <scope>NUCLEOTIDE SEQUENCE</scope>
    <source>
        <strain evidence="2">MF-IS2</strain>
    </source>
</reference>
<feature type="signal peptide" evidence="1">
    <location>
        <begin position="1"/>
        <end position="19"/>
    </location>
</feature>
<feature type="chain" id="PRO_5040110386" description="Secreted protein" evidence="1">
    <location>
        <begin position="20"/>
        <end position="79"/>
    </location>
</feature>
<evidence type="ECO:0008006" key="4">
    <source>
        <dbReference type="Google" id="ProtNLM"/>
    </source>
</evidence>
<organism evidence="2 3">
    <name type="scientific">Macrolepiota fuliginosa MF-IS2</name>
    <dbReference type="NCBI Taxonomy" id="1400762"/>
    <lineage>
        <taxon>Eukaryota</taxon>
        <taxon>Fungi</taxon>
        <taxon>Dikarya</taxon>
        <taxon>Basidiomycota</taxon>
        <taxon>Agaricomycotina</taxon>
        <taxon>Agaricomycetes</taxon>
        <taxon>Agaricomycetidae</taxon>
        <taxon>Agaricales</taxon>
        <taxon>Agaricineae</taxon>
        <taxon>Agaricaceae</taxon>
        <taxon>Macrolepiota</taxon>
    </lineage>
</organism>
<sequence>MHRRRWLLFLFLFLRLVLRLLLQGRFWRHDIRPIPRLYLWDPSNGLIQAIRIHTLPIDTSVPNRGPIGTRNQNRSFWFP</sequence>